<accession>A0A8J7J147</accession>
<evidence type="ECO:0000313" key="2">
    <source>
        <dbReference type="Proteomes" id="UP000640583"/>
    </source>
</evidence>
<dbReference type="RefSeq" id="WP_228850096.1">
    <property type="nucleotide sequence ID" value="NZ_JADCKQ010000019.1"/>
</dbReference>
<protein>
    <submittedName>
        <fullName evidence="1">Uncharacterized protein</fullName>
    </submittedName>
</protein>
<dbReference type="Proteomes" id="UP000640583">
    <property type="component" value="Unassembled WGS sequence"/>
</dbReference>
<organism evidence="1 2">
    <name type="scientific">Halocynthiibacter styelae</name>
    <dbReference type="NCBI Taxonomy" id="2761955"/>
    <lineage>
        <taxon>Bacteria</taxon>
        <taxon>Pseudomonadati</taxon>
        <taxon>Pseudomonadota</taxon>
        <taxon>Alphaproteobacteria</taxon>
        <taxon>Rhodobacterales</taxon>
        <taxon>Paracoccaceae</taxon>
        <taxon>Halocynthiibacter</taxon>
    </lineage>
</organism>
<dbReference type="InterPro" id="IPR012106">
    <property type="entry name" value="Phage_Mu_Gp1"/>
</dbReference>
<proteinExistence type="predicted"/>
<keyword evidence="2" id="KW-1185">Reference proteome</keyword>
<evidence type="ECO:0000313" key="1">
    <source>
        <dbReference type="EMBL" id="MBI1495394.1"/>
    </source>
</evidence>
<dbReference type="PIRSF" id="PIRSF016624">
    <property type="entry name" value="Mu_prophg_I"/>
    <property type="match status" value="1"/>
</dbReference>
<dbReference type="EMBL" id="JADCKQ010000019">
    <property type="protein sequence ID" value="MBI1495394.1"/>
    <property type="molecule type" value="Genomic_DNA"/>
</dbReference>
<sequence length="354" mass="38232">MNNDLSNTDFQTVLASGNAGSDARHYLATALAFELKAEKGTSVAPDWVQIFPAGPELATVDGRNFRMSDPEAFVERQMASEGMPILVDFDHLSSFKPEENGDQTAAGWIEELEVRDGAVWARVAWTVRASEQIAGKEWRFVSPEFRVHKTTREVVTLDALALVNRPAFQMKALARADIPKTEDAEMLKEIAKALGLSEDATQEQVLTAIRNKDQELETAKAAKIPSTDDFMPRADYDAVLARANSAEAELEETAKAGRKAEIDELISGAVKAGKITPATKDHYVALASASDAGFEEIKKLVEGMSQIAEPSNLNEGDVAAGALSDEDKEMAASLGIDEADYAKQLAADRGAADD</sequence>
<gene>
    <name evidence="1" type="ORF">H1D41_17260</name>
</gene>
<comment type="caution">
    <text evidence="1">The sequence shown here is derived from an EMBL/GenBank/DDBJ whole genome shotgun (WGS) entry which is preliminary data.</text>
</comment>
<dbReference type="Pfam" id="PF10123">
    <property type="entry name" value="Mu-like_Pro"/>
    <property type="match status" value="1"/>
</dbReference>
<reference evidence="1" key="1">
    <citation type="submission" date="2020-10" db="EMBL/GenBank/DDBJ databases">
        <title>Paenihalocynthiibacter styelae gen. nov., sp. nov., isolated from stalked sea squirt Styela clava.</title>
        <authorList>
            <person name="Kim Y.-O."/>
            <person name="Yoon J.-H."/>
        </authorList>
    </citation>
    <scope>NUCLEOTIDE SEQUENCE</scope>
    <source>
        <strain evidence="1">MYP1-1</strain>
    </source>
</reference>
<dbReference type="AlphaFoldDB" id="A0A8J7J147"/>
<name>A0A8J7J147_9RHOB</name>